<dbReference type="InterPro" id="IPR030397">
    <property type="entry name" value="SEPARIN_core_dom"/>
</dbReference>
<dbReference type="GO" id="GO:0004197">
    <property type="term" value="F:cysteine-type endopeptidase activity"/>
    <property type="evidence" value="ECO:0007669"/>
    <property type="project" value="InterPro"/>
</dbReference>
<dbReference type="GO" id="GO:0005634">
    <property type="term" value="C:nucleus"/>
    <property type="evidence" value="ECO:0007669"/>
    <property type="project" value="InterPro"/>
</dbReference>
<name>A0A7I8XM54_BURXY</name>
<evidence type="ECO:0000256" key="1">
    <source>
        <dbReference type="ARBA" id="ARBA00000451"/>
    </source>
</evidence>
<dbReference type="GO" id="GO:0072686">
    <property type="term" value="C:mitotic spindle"/>
    <property type="evidence" value="ECO:0007669"/>
    <property type="project" value="TreeGrafter"/>
</dbReference>
<keyword evidence="3" id="KW-0378">Hydrolase</keyword>
<comment type="catalytic activity">
    <reaction evidence="1">
        <text>All bonds known to be hydrolyzed by this endopeptidase have arginine in P1 and an acidic residue in P4. P6 is often occupied by an acidic residue or by a hydroxy-amino-acid residue, the phosphorylation of which enhances cleavage.</text>
        <dbReference type="EC" id="3.4.22.49"/>
    </reaction>
</comment>
<evidence type="ECO:0000313" key="7">
    <source>
        <dbReference type="EMBL" id="CAD5230754.1"/>
    </source>
</evidence>
<evidence type="ECO:0000256" key="3">
    <source>
        <dbReference type="ARBA" id="ARBA00022801"/>
    </source>
</evidence>
<dbReference type="GO" id="GO:0006508">
    <property type="term" value="P:proteolysis"/>
    <property type="evidence" value="ECO:0007669"/>
    <property type="project" value="InterPro"/>
</dbReference>
<reference evidence="7" key="1">
    <citation type="submission" date="2020-09" db="EMBL/GenBank/DDBJ databases">
        <authorList>
            <person name="Kikuchi T."/>
        </authorList>
    </citation>
    <scope>NUCLEOTIDE SEQUENCE</scope>
    <source>
        <strain evidence="7">Ka4C1</strain>
    </source>
</reference>
<evidence type="ECO:0000256" key="4">
    <source>
        <dbReference type="ARBA" id="ARBA00022829"/>
    </source>
</evidence>
<feature type="domain" description="Peptidase C50" evidence="6">
    <location>
        <begin position="979"/>
        <end position="1074"/>
    </location>
</feature>
<dbReference type="AlphaFoldDB" id="A0A7I8XM54"/>
<gene>
    <name evidence="7" type="ORF">BXYJ_LOCUS11139</name>
</gene>
<accession>A0A7I8XM54</accession>
<protein>
    <recommendedName>
        <fullName evidence="2">separase</fullName>
        <ecNumber evidence="2">3.4.22.49</ecNumber>
    </recommendedName>
</protein>
<evidence type="ECO:0000313" key="8">
    <source>
        <dbReference type="Proteomes" id="UP000659654"/>
    </source>
</evidence>
<dbReference type="GO" id="GO:0005737">
    <property type="term" value="C:cytoplasm"/>
    <property type="evidence" value="ECO:0007669"/>
    <property type="project" value="TreeGrafter"/>
</dbReference>
<dbReference type="EMBL" id="CAJFCV020000005">
    <property type="protein sequence ID" value="CAG9121815.1"/>
    <property type="molecule type" value="Genomic_DNA"/>
</dbReference>
<dbReference type="SMR" id="A0A7I8XM54"/>
<dbReference type="PROSITE" id="PS51700">
    <property type="entry name" value="SEPARIN"/>
    <property type="match status" value="1"/>
</dbReference>
<dbReference type="Pfam" id="PF03568">
    <property type="entry name" value="Separin_C"/>
    <property type="match status" value="1"/>
</dbReference>
<dbReference type="PANTHER" id="PTHR12792:SF0">
    <property type="entry name" value="SEPARIN"/>
    <property type="match status" value="1"/>
</dbReference>
<dbReference type="Proteomes" id="UP000659654">
    <property type="component" value="Unassembled WGS sequence"/>
</dbReference>
<sequence>MAPKKDGTPSRKAAVSTPKSESRVTRSRAKVSAPCEPTSIQKKTDEIVGRLQKMLETTSGLLELWSEQQEKFHQCVQERKTNFWGLIDTVNMKKNLWPFEEFSRLLTRNQLTLFEEVYNSFISQSMVAIVAICANDKAKRDMFLQVGEHLMAISILNGDIYPALRVLSRMMKLEFNFRTVLATMGMYISLDIGDYFVYDQLKSVPQKQTTETLLQWQRSMEFWAKSLRRPNYDASLVREIQNELLLIQKENSLTFYTSYAKICLRQALVNESKKPNADISKTSDTLMNLHRIYDSCYGCVSAVFPESVNGEGLIGLLERKPDARSFHLLESVVYAHAFMEAGCDLVMGLVDAGLTREAESRALVNLGLSLSTCFSYRVYRALNLYYWPKWRITTDRPHLEPMLEWFQQLRMPRSSSSHQTKADPEAEVITELQNIDINTGFVSYKYQYIPKPTKSPEAHTIRCKCTFCVLRTNQLRYTLTELRSERSSADFLCSGLSKMAADTVLKAFGERISSLTQERKLVEDEWTDSVMKPFVPLKLLRVPMYLLNDFIKSTNASNLGPLERNNIISTVLRAFEESPSNKTVLRSIFLLFRHSRRPNPPPFGFKWLKNKESSRIDDKVFEIDGKIFESYTEMKEFRHLLYREWRFEVSTYLAANCECLLKALRPAHVALYFSESMSIALRASMRRKLHRKLEYENMKRDTLAEYDPYPLGFIEDSNDIMNKHRALPTDTTIIQLSFDSNDILWLIRYNPAQEEIFSIPLRHVPSAGSLDVNPKEADKYLSKLREVLTQSDRSTRLNSDPKSFWANRHELEKSFQIAMFGLENEWIDYFAPLFKPISTRSTSHPQFRSAMKGFMLCGYSQTVAMLLTLGVFHSKDEESFRTLAEVLTERISPFTSKKQPDSTTVLQLYKKHRPRLTAVCKELSEEDSFLFLSVPGSISFIPWEAMKVFENVLVSRIASLQIFDVLKARHKKLPTPIDLRNSYYVLNPSGDLVKTEERFKTILNNSSWTGMTGAPPPKGSVLTTLEHKDIYMYVGHGNGLKYAGTTSELQKTECKASCILMGCSSVEILDEGRGYDGRALLYDLVVAHCPCVVGCLYMVTDGEIDAVFMEMLRYLNQNREEEKTESGRYRLLLRAVKHARGSCRLKMLTGHAVVCYGLPTSTENPDPQIASSIPASTHNFLKTKVERIAV</sequence>
<dbReference type="GO" id="GO:0005813">
    <property type="term" value="C:centrosome"/>
    <property type="evidence" value="ECO:0007669"/>
    <property type="project" value="TreeGrafter"/>
</dbReference>
<dbReference type="Proteomes" id="UP000582659">
    <property type="component" value="Unassembled WGS sequence"/>
</dbReference>
<dbReference type="PANTHER" id="PTHR12792">
    <property type="entry name" value="EXTRA SPINDLE POLES 1-RELATED"/>
    <property type="match status" value="1"/>
</dbReference>
<dbReference type="GO" id="GO:0051307">
    <property type="term" value="P:meiotic chromosome separation"/>
    <property type="evidence" value="ECO:0007669"/>
    <property type="project" value="TreeGrafter"/>
</dbReference>
<proteinExistence type="predicted"/>
<evidence type="ECO:0000259" key="6">
    <source>
        <dbReference type="PROSITE" id="PS51700"/>
    </source>
</evidence>
<evidence type="ECO:0000256" key="5">
    <source>
        <dbReference type="SAM" id="MobiDB-lite"/>
    </source>
</evidence>
<dbReference type="OrthoDB" id="10255632at2759"/>
<organism evidence="7 8">
    <name type="scientific">Bursaphelenchus xylophilus</name>
    <name type="common">Pinewood nematode worm</name>
    <name type="synonym">Aphelenchoides xylophilus</name>
    <dbReference type="NCBI Taxonomy" id="6326"/>
    <lineage>
        <taxon>Eukaryota</taxon>
        <taxon>Metazoa</taxon>
        <taxon>Ecdysozoa</taxon>
        <taxon>Nematoda</taxon>
        <taxon>Chromadorea</taxon>
        <taxon>Rhabditida</taxon>
        <taxon>Tylenchina</taxon>
        <taxon>Tylenchomorpha</taxon>
        <taxon>Aphelenchoidea</taxon>
        <taxon>Aphelenchoididae</taxon>
        <taxon>Bursaphelenchus</taxon>
    </lineage>
</organism>
<dbReference type="EMBL" id="CAJFDI010000005">
    <property type="protein sequence ID" value="CAD5230754.1"/>
    <property type="molecule type" value="Genomic_DNA"/>
</dbReference>
<comment type="caution">
    <text evidence="7">The sequence shown here is derived from an EMBL/GenBank/DDBJ whole genome shotgun (WGS) entry which is preliminary data.</text>
</comment>
<evidence type="ECO:0000256" key="2">
    <source>
        <dbReference type="ARBA" id="ARBA00012489"/>
    </source>
</evidence>
<keyword evidence="4" id="KW-0159">Chromosome partition</keyword>
<dbReference type="InterPro" id="IPR005314">
    <property type="entry name" value="Peptidase_C50"/>
</dbReference>
<dbReference type="EC" id="3.4.22.49" evidence="2"/>
<keyword evidence="8" id="KW-1185">Reference proteome</keyword>
<feature type="region of interest" description="Disordered" evidence="5">
    <location>
        <begin position="1"/>
        <end position="34"/>
    </location>
</feature>